<keyword evidence="2" id="KW-1185">Reference proteome</keyword>
<proteinExistence type="predicted"/>
<organism evidence="1 2">
    <name type="scientific">Saccharothrix carnea</name>
    <dbReference type="NCBI Taxonomy" id="1280637"/>
    <lineage>
        <taxon>Bacteria</taxon>
        <taxon>Bacillati</taxon>
        <taxon>Actinomycetota</taxon>
        <taxon>Actinomycetes</taxon>
        <taxon>Pseudonocardiales</taxon>
        <taxon>Pseudonocardiaceae</taxon>
        <taxon>Saccharothrix</taxon>
    </lineage>
</organism>
<dbReference type="Gene3D" id="3.30.530.20">
    <property type="match status" value="1"/>
</dbReference>
<evidence type="ECO:0008006" key="3">
    <source>
        <dbReference type="Google" id="ProtNLM"/>
    </source>
</evidence>
<gene>
    <name evidence="1" type="ORF">B0I31_111122</name>
</gene>
<comment type="caution">
    <text evidence="1">The sequence shown here is derived from an EMBL/GenBank/DDBJ whole genome shotgun (WGS) entry which is preliminary data.</text>
</comment>
<reference evidence="1 2" key="1">
    <citation type="submission" date="2018-03" db="EMBL/GenBank/DDBJ databases">
        <title>Genomic Encyclopedia of Type Strains, Phase III (KMG-III): the genomes of soil and plant-associated and newly described type strains.</title>
        <authorList>
            <person name="Whitman W."/>
        </authorList>
    </citation>
    <scope>NUCLEOTIDE SEQUENCE [LARGE SCALE GENOMIC DNA]</scope>
    <source>
        <strain evidence="1 2">CGMCC 4.7097</strain>
    </source>
</reference>
<accession>A0A2P8I317</accession>
<dbReference type="InterPro" id="IPR023393">
    <property type="entry name" value="START-like_dom_sf"/>
</dbReference>
<sequence length="134" mass="14538">MRLLERGNRDAVTIHARRDVPALPDLVFAAAADPARLATWLPDPYQVVGRSDDVLILRAHDAPHQVSLAADYDQLLLTWDPLAGHGCRGELRVSLAGVAGSVAELRVDDCPDDQLPSRMLEALANEVERNLTAG</sequence>
<dbReference type="SUPFAM" id="SSF55961">
    <property type="entry name" value="Bet v1-like"/>
    <property type="match status" value="1"/>
</dbReference>
<dbReference type="Proteomes" id="UP000241118">
    <property type="component" value="Unassembled WGS sequence"/>
</dbReference>
<evidence type="ECO:0000313" key="2">
    <source>
        <dbReference type="Proteomes" id="UP000241118"/>
    </source>
</evidence>
<name>A0A2P8I317_SACCR</name>
<protein>
    <recommendedName>
        <fullName evidence="3">Activator of Hsp90 ATPase-like protein</fullName>
    </recommendedName>
</protein>
<dbReference type="AlphaFoldDB" id="A0A2P8I317"/>
<evidence type="ECO:0000313" key="1">
    <source>
        <dbReference type="EMBL" id="PSL52835.1"/>
    </source>
</evidence>
<dbReference type="EMBL" id="PYAX01000011">
    <property type="protein sequence ID" value="PSL52835.1"/>
    <property type="molecule type" value="Genomic_DNA"/>
</dbReference>